<evidence type="ECO:0000313" key="1">
    <source>
        <dbReference type="EMBL" id="MDA7423622.1"/>
    </source>
</evidence>
<gene>
    <name evidence="1" type="ORF">PFY00_02670</name>
</gene>
<dbReference type="EMBL" id="JAQIOY010000001">
    <property type="protein sequence ID" value="MDA7423622.1"/>
    <property type="molecule type" value="Genomic_DNA"/>
</dbReference>
<keyword evidence="2" id="KW-1185">Reference proteome</keyword>
<comment type="caution">
    <text evidence="1">The sequence shown here is derived from an EMBL/GenBank/DDBJ whole genome shotgun (WGS) entry which is preliminary data.</text>
</comment>
<sequence>MTARIVIHAGFHKTGTTSVQSLIHTNRRILERQVRCYLRPDFQELTDACRVFSVDPNPRTILGIADAAGAFFDGLNPDDPRGILMSSEDLSGHLPGRHGLDRYDAASLIMAQLTECIRTRFGDEVPLTYYFSTRGRKDWLRSTYWQNLRSTRLDLDFEDYSQQIAPAADLPVVLDEVAEAVSPAAAVAALPLEESKDQPLGPLTPLMDLLDIPEVTRSKLRMLPPENVQPDLGLEDVFLALNRSGFKDRHLRAAKKLLRQLANKQSEND</sequence>
<dbReference type="Proteomes" id="UP001210720">
    <property type="component" value="Unassembled WGS sequence"/>
</dbReference>
<dbReference type="RefSeq" id="WP_271430963.1">
    <property type="nucleotide sequence ID" value="NZ_JAQIOY010000001.1"/>
</dbReference>
<name>A0ABT4XNU7_9RHOB</name>
<accession>A0ABT4XNU7</accession>
<protein>
    <recommendedName>
        <fullName evidence="3">Sulfotransferase family protein</fullName>
    </recommendedName>
</protein>
<proteinExistence type="predicted"/>
<organism evidence="1 2">
    <name type="scientific">Thalassococcus lentus</name>
    <dbReference type="NCBI Taxonomy" id="1210524"/>
    <lineage>
        <taxon>Bacteria</taxon>
        <taxon>Pseudomonadati</taxon>
        <taxon>Pseudomonadota</taxon>
        <taxon>Alphaproteobacteria</taxon>
        <taxon>Rhodobacterales</taxon>
        <taxon>Roseobacteraceae</taxon>
        <taxon>Thalassococcus</taxon>
    </lineage>
</organism>
<evidence type="ECO:0000313" key="2">
    <source>
        <dbReference type="Proteomes" id="UP001210720"/>
    </source>
</evidence>
<evidence type="ECO:0008006" key="3">
    <source>
        <dbReference type="Google" id="ProtNLM"/>
    </source>
</evidence>
<reference evidence="1 2" key="1">
    <citation type="submission" date="2023-01" db="EMBL/GenBank/DDBJ databases">
        <title>Thalassococcus onchidii sp. nov., isolated from a marine invertebrate from the South China Sea.</title>
        <authorList>
            <person name="Xu S."/>
            <person name="Liu Z."/>
            <person name="Xu Y."/>
        </authorList>
    </citation>
    <scope>NUCLEOTIDE SEQUENCE [LARGE SCALE GENOMIC DNA]</scope>
    <source>
        <strain evidence="1 2">KCTC 32084</strain>
    </source>
</reference>